<dbReference type="SUPFAM" id="SSF48371">
    <property type="entry name" value="ARM repeat"/>
    <property type="match status" value="1"/>
</dbReference>
<accession>A0A075AIN8</accession>
<dbReference type="GO" id="GO:0005737">
    <property type="term" value="C:cytoplasm"/>
    <property type="evidence" value="ECO:0007669"/>
    <property type="project" value="UniProtKB-SubCell"/>
</dbReference>
<dbReference type="OrthoDB" id="199930at2759"/>
<dbReference type="PANTHER" id="PTHR45994">
    <property type="entry name" value="FI21225P1"/>
    <property type="match status" value="1"/>
</dbReference>
<reference evidence="3 4" key="1">
    <citation type="submission" date="2013-11" db="EMBL/GenBank/DDBJ databases">
        <title>Opisthorchis viverrini - life in the bile duct.</title>
        <authorList>
            <person name="Young N.D."/>
            <person name="Nagarajan N."/>
            <person name="Lin S.J."/>
            <person name="Korhonen P.K."/>
            <person name="Jex A.R."/>
            <person name="Hall R.S."/>
            <person name="Safavi-Hemami H."/>
            <person name="Kaewkong W."/>
            <person name="Bertrand D."/>
            <person name="Gao S."/>
            <person name="Seet Q."/>
            <person name="Wongkham S."/>
            <person name="Teh B.T."/>
            <person name="Wongkham C."/>
            <person name="Intapan P.M."/>
            <person name="Maleewong W."/>
            <person name="Yang X."/>
            <person name="Hu M."/>
            <person name="Wang Z."/>
            <person name="Hofmann A."/>
            <person name="Sternberg P.W."/>
            <person name="Tan P."/>
            <person name="Wang J."/>
            <person name="Gasser R.B."/>
        </authorList>
    </citation>
    <scope>NUCLEOTIDE SEQUENCE [LARGE SCALE GENOMIC DNA]</scope>
</reference>
<dbReference type="PANTHER" id="PTHR45994:SF1">
    <property type="entry name" value="FI21225P1"/>
    <property type="match status" value="1"/>
</dbReference>
<dbReference type="STRING" id="6198.A0A075AIN8"/>
<dbReference type="Proteomes" id="UP000054324">
    <property type="component" value="Unassembled WGS sequence"/>
</dbReference>
<keyword evidence="2" id="KW-0963">Cytoplasm</keyword>
<dbReference type="AlphaFoldDB" id="A0A075AIN8"/>
<evidence type="ECO:0000256" key="2">
    <source>
        <dbReference type="ARBA" id="ARBA00022490"/>
    </source>
</evidence>
<dbReference type="RefSeq" id="XP_009164283.1">
    <property type="nucleotide sequence ID" value="XM_009166019.1"/>
</dbReference>
<sequence>MAILNLSLKSNTDGGKDIAAQALARLSITSYPRVAFPGQRSLELVQPLLRLLSIDRDALQNVEGLFALTNLASLDDLHRHRIMAEHGVPQIDQCLFHEHPMLRRAATECVANLAQYHAFVVVCGGTLPLEEEDLGAKLYLSSSTERVKLLAL</sequence>
<protein>
    <recommendedName>
        <fullName evidence="5">Armadillo/beta-catenin-like repeat protein</fullName>
    </recommendedName>
</protein>
<comment type="subcellular location">
    <subcellularLocation>
        <location evidence="1">Cytoplasm</location>
    </subcellularLocation>
</comment>
<dbReference type="CTD" id="20316081"/>
<evidence type="ECO:0000313" key="4">
    <source>
        <dbReference type="Proteomes" id="UP000054324"/>
    </source>
</evidence>
<dbReference type="GeneID" id="20316081"/>
<name>A0A075AIN8_OPIVI</name>
<proteinExistence type="predicted"/>
<dbReference type="EMBL" id="KL596639">
    <property type="protein sequence ID" value="KER31959.1"/>
    <property type="molecule type" value="Genomic_DNA"/>
</dbReference>
<dbReference type="InterPro" id="IPR016024">
    <property type="entry name" value="ARM-type_fold"/>
</dbReference>
<dbReference type="Gene3D" id="1.25.10.10">
    <property type="entry name" value="Leucine-rich Repeat Variant"/>
    <property type="match status" value="1"/>
</dbReference>
<dbReference type="KEGG" id="ovi:T265_01893"/>
<evidence type="ECO:0000313" key="3">
    <source>
        <dbReference type="EMBL" id="KER31959.1"/>
    </source>
</evidence>
<gene>
    <name evidence="3" type="ORF">T265_01893</name>
</gene>
<dbReference type="GO" id="GO:0051879">
    <property type="term" value="F:Hsp90 protein binding"/>
    <property type="evidence" value="ECO:0007669"/>
    <property type="project" value="TreeGrafter"/>
</dbReference>
<evidence type="ECO:0008006" key="5">
    <source>
        <dbReference type="Google" id="ProtNLM"/>
    </source>
</evidence>
<keyword evidence="4" id="KW-1185">Reference proteome</keyword>
<evidence type="ECO:0000256" key="1">
    <source>
        <dbReference type="ARBA" id="ARBA00004496"/>
    </source>
</evidence>
<organism evidence="3 4">
    <name type="scientific">Opisthorchis viverrini</name>
    <name type="common">Southeast Asian liver fluke</name>
    <dbReference type="NCBI Taxonomy" id="6198"/>
    <lineage>
        <taxon>Eukaryota</taxon>
        <taxon>Metazoa</taxon>
        <taxon>Spiralia</taxon>
        <taxon>Lophotrochozoa</taxon>
        <taxon>Platyhelminthes</taxon>
        <taxon>Trematoda</taxon>
        <taxon>Digenea</taxon>
        <taxon>Opisthorchiida</taxon>
        <taxon>Opisthorchiata</taxon>
        <taxon>Opisthorchiidae</taxon>
        <taxon>Opisthorchis</taxon>
    </lineage>
</organism>
<dbReference type="InterPro" id="IPR011989">
    <property type="entry name" value="ARM-like"/>
</dbReference>